<gene>
    <name evidence="3" type="ORF">I602_1127</name>
    <name evidence="4" type="ORF">SAMN05444353_0648</name>
</gene>
<dbReference type="Proteomes" id="UP000037716">
    <property type="component" value="Unassembled WGS sequence"/>
</dbReference>
<evidence type="ECO:0000313" key="4">
    <source>
        <dbReference type="EMBL" id="SEE08390.1"/>
    </source>
</evidence>
<dbReference type="PATRIC" id="fig|1300348.6.peg.1127"/>
<keyword evidence="6" id="KW-1185">Reference proteome</keyword>
<dbReference type="Proteomes" id="UP000183071">
    <property type="component" value="Unassembled WGS sequence"/>
</dbReference>
<organism evidence="3 5">
    <name type="scientific">Polaribacter dokdonensis DSW-5</name>
    <dbReference type="NCBI Taxonomy" id="1300348"/>
    <lineage>
        <taxon>Bacteria</taxon>
        <taxon>Pseudomonadati</taxon>
        <taxon>Bacteroidota</taxon>
        <taxon>Flavobacteriia</taxon>
        <taxon>Flavobacteriales</taxon>
        <taxon>Flavobacteriaceae</taxon>
    </lineage>
</organism>
<keyword evidence="1" id="KW-0732">Signal</keyword>
<sequence>MKKILTLMLSIVLFSCGASKNVRTQQKVIKGNWELTDIVYSKTGEYNVTLFNDANKECLEGSSWKFVPNNNTGTYTISDSNCIEGAREFVFVIEETDVNTGYYDFLLKPKNDENNIGFRLDLIQLTDYTMVWQQNIMVDGSPFLIKMNFTKQ</sequence>
<protein>
    <submittedName>
        <fullName evidence="4">Lipocalin-like domain-containing protein</fullName>
    </submittedName>
</protein>
<evidence type="ECO:0000256" key="1">
    <source>
        <dbReference type="SAM" id="SignalP"/>
    </source>
</evidence>
<dbReference type="InterPro" id="IPR024311">
    <property type="entry name" value="Lipocalin-like"/>
</dbReference>
<reference evidence="3 5" key="1">
    <citation type="submission" date="2015-07" db="EMBL/GenBank/DDBJ databases">
        <title>Genome of Polaribacter dokdonenesis DSW-5, isolated from seawater off Dokdo in Korea.</title>
        <authorList>
            <person name="Yoon K."/>
            <person name="Song J.Y."/>
            <person name="Kim J.F."/>
        </authorList>
    </citation>
    <scope>NUCLEOTIDE SEQUENCE [LARGE SCALE GENOMIC DNA]</scope>
    <source>
        <strain evidence="3 5">DSW-5</strain>
    </source>
</reference>
<dbReference type="PROSITE" id="PS51257">
    <property type="entry name" value="PROKAR_LIPOPROTEIN"/>
    <property type="match status" value="1"/>
</dbReference>
<proteinExistence type="predicted"/>
<feature type="domain" description="Lipocalin-like" evidence="2">
    <location>
        <begin position="29"/>
        <end position="132"/>
    </location>
</feature>
<dbReference type="STRING" id="1300348.I602_1127"/>
<reference evidence="4 6" key="2">
    <citation type="submission" date="2016-10" db="EMBL/GenBank/DDBJ databases">
        <authorList>
            <person name="Varghese N."/>
            <person name="Submissions S."/>
        </authorList>
    </citation>
    <scope>NUCLEOTIDE SEQUENCE [LARGE SCALE GENOMIC DNA]</scope>
    <source>
        <strain evidence="4 6">DSW-5</strain>
    </source>
</reference>
<accession>A0A0N0UNH5</accession>
<evidence type="ECO:0000313" key="5">
    <source>
        <dbReference type="Proteomes" id="UP000037716"/>
    </source>
</evidence>
<dbReference type="Pfam" id="PF13648">
    <property type="entry name" value="Lipocalin_4"/>
    <property type="match status" value="1"/>
</dbReference>
<dbReference type="EMBL" id="FNUE01000001">
    <property type="protein sequence ID" value="SEE08390.1"/>
    <property type="molecule type" value="Genomic_DNA"/>
</dbReference>
<dbReference type="RefSeq" id="WP_053973736.1">
    <property type="nucleotide sequence ID" value="NZ_FNUE01000001.1"/>
</dbReference>
<evidence type="ECO:0000259" key="2">
    <source>
        <dbReference type="Pfam" id="PF13648"/>
    </source>
</evidence>
<name>A0A0N0UNH5_9FLAO</name>
<feature type="signal peptide" evidence="1">
    <location>
        <begin position="1"/>
        <end position="24"/>
    </location>
</feature>
<evidence type="ECO:0000313" key="6">
    <source>
        <dbReference type="Proteomes" id="UP000183071"/>
    </source>
</evidence>
<dbReference type="OrthoDB" id="1121756at2"/>
<dbReference type="AlphaFoldDB" id="A0A0N0UNH5"/>
<comment type="caution">
    <text evidence="3">The sequence shown here is derived from an EMBL/GenBank/DDBJ whole genome shotgun (WGS) entry which is preliminary data.</text>
</comment>
<evidence type="ECO:0000313" key="3">
    <source>
        <dbReference type="EMBL" id="KOY51567.1"/>
    </source>
</evidence>
<feature type="chain" id="PRO_5005860526" evidence="1">
    <location>
        <begin position="25"/>
        <end position="152"/>
    </location>
</feature>
<dbReference type="EMBL" id="LGBR01000001">
    <property type="protein sequence ID" value="KOY51567.1"/>
    <property type="molecule type" value="Genomic_DNA"/>
</dbReference>